<gene>
    <name evidence="1" type="ORF">OQZ29_12625</name>
</gene>
<reference evidence="1" key="1">
    <citation type="submission" date="2022-11" db="EMBL/GenBank/DDBJ databases">
        <authorList>
            <person name="Graham C."/>
            <person name="Newman J.D."/>
        </authorList>
    </citation>
    <scope>NUCLEOTIDE SEQUENCE</scope>
    <source>
        <strain evidence="1">DSM 19486</strain>
    </source>
</reference>
<proteinExistence type="predicted"/>
<accession>A0A9X3DDB3</accession>
<dbReference type="AlphaFoldDB" id="A0A9X3DDB3"/>
<evidence type="ECO:0000313" key="2">
    <source>
        <dbReference type="Proteomes" id="UP001142592"/>
    </source>
</evidence>
<dbReference type="EMBL" id="JAPJUH010000003">
    <property type="protein sequence ID" value="MCX3265598.1"/>
    <property type="molecule type" value="Genomic_DNA"/>
</dbReference>
<evidence type="ECO:0000313" key="1">
    <source>
        <dbReference type="EMBL" id="MCX3265598.1"/>
    </source>
</evidence>
<dbReference type="RefSeq" id="WP_010602697.1">
    <property type="nucleotide sequence ID" value="NZ_JAPJUH010000003.1"/>
</dbReference>
<sequence length="364" mass="41291">MTAYRKLFSVNVLHNYYEDSLCQDLDFIPANSSRILMRNQRWIYKAFDTGFNLICESDLDQKAKIRIGESNLYFGIVLKQAAKFLAITNLNEANPQKNFLSNKKIYLTNNGLNKNLKYSILDAITGDLFNFNFDLPDHEEVTLRLKTALKNDLIIEYDSNGAPISSPYKIKKNINGTFGKLIDLSKLPDGLYIISVKNAADSGNELLTYKVFKSAELQSQATFGVLHISIPANEEIVEEAKFSISFTRKETFWKYYVINQSGIDLEDFDLFVKDKSTEGHPVYKNYTFAGKPVPADDHDPINKIADVPIVLFKSNIKIPFFEKVKTGLELSKKDGSTEVILAKNLPNPMPEKQAGEESKVYVYV</sequence>
<protein>
    <submittedName>
        <fullName evidence="1">Uncharacterized protein</fullName>
    </submittedName>
</protein>
<organism evidence="1 2">
    <name type="scientific">Pedobacter agri</name>
    <dbReference type="NCBI Taxonomy" id="454586"/>
    <lineage>
        <taxon>Bacteria</taxon>
        <taxon>Pseudomonadati</taxon>
        <taxon>Bacteroidota</taxon>
        <taxon>Sphingobacteriia</taxon>
        <taxon>Sphingobacteriales</taxon>
        <taxon>Sphingobacteriaceae</taxon>
        <taxon>Pedobacter</taxon>
    </lineage>
</organism>
<keyword evidence="2" id="KW-1185">Reference proteome</keyword>
<name>A0A9X3DDB3_9SPHI</name>
<dbReference type="Proteomes" id="UP001142592">
    <property type="component" value="Unassembled WGS sequence"/>
</dbReference>
<comment type="caution">
    <text evidence="1">The sequence shown here is derived from an EMBL/GenBank/DDBJ whole genome shotgun (WGS) entry which is preliminary data.</text>
</comment>